<dbReference type="InterPro" id="IPR053160">
    <property type="entry name" value="MFS_DHA3_Transporter"/>
</dbReference>
<gene>
    <name evidence="2" type="ORF">Q8814_01280</name>
</gene>
<evidence type="ECO:0000313" key="2">
    <source>
        <dbReference type="EMBL" id="MEE2030760.1"/>
    </source>
</evidence>
<reference evidence="2 3" key="1">
    <citation type="submission" date="2023-08" db="EMBL/GenBank/DDBJ databases">
        <authorList>
            <person name="Girao M."/>
            <person name="Carvalho M.F."/>
        </authorList>
    </citation>
    <scope>NUCLEOTIDE SEQUENCE [LARGE SCALE GENOMIC DNA]</scope>
    <source>
        <strain evidence="2 3">CC-R104</strain>
    </source>
</reference>
<feature type="transmembrane region" description="Helical" evidence="1">
    <location>
        <begin position="155"/>
        <end position="177"/>
    </location>
</feature>
<dbReference type="Proteomes" id="UP001331936">
    <property type="component" value="Unassembled WGS sequence"/>
</dbReference>
<feature type="transmembrane region" description="Helical" evidence="1">
    <location>
        <begin position="33"/>
        <end position="55"/>
    </location>
</feature>
<feature type="transmembrane region" description="Helical" evidence="1">
    <location>
        <begin position="252"/>
        <end position="272"/>
    </location>
</feature>
<feature type="transmembrane region" description="Helical" evidence="1">
    <location>
        <begin position="67"/>
        <end position="86"/>
    </location>
</feature>
<keyword evidence="3" id="KW-1185">Reference proteome</keyword>
<evidence type="ECO:0000256" key="1">
    <source>
        <dbReference type="SAM" id="Phobius"/>
    </source>
</evidence>
<keyword evidence="1" id="KW-0812">Transmembrane</keyword>
<dbReference type="SUPFAM" id="SSF103473">
    <property type="entry name" value="MFS general substrate transporter"/>
    <property type="match status" value="1"/>
</dbReference>
<protein>
    <submittedName>
        <fullName evidence="2">MFS transporter</fullName>
    </submittedName>
</protein>
<dbReference type="Gene3D" id="1.20.1250.20">
    <property type="entry name" value="MFS general substrate transporter like domains"/>
    <property type="match status" value="1"/>
</dbReference>
<keyword evidence="1" id="KW-0472">Membrane</keyword>
<feature type="transmembrane region" description="Helical" evidence="1">
    <location>
        <begin position="336"/>
        <end position="357"/>
    </location>
</feature>
<organism evidence="2 3">
    <name type="scientific">Rhodococcus chondri</name>
    <dbReference type="NCBI Taxonomy" id="3065941"/>
    <lineage>
        <taxon>Bacteria</taxon>
        <taxon>Bacillati</taxon>
        <taxon>Actinomycetota</taxon>
        <taxon>Actinomycetes</taxon>
        <taxon>Mycobacteriales</taxon>
        <taxon>Nocardiaceae</taxon>
        <taxon>Rhodococcus</taxon>
    </lineage>
</organism>
<keyword evidence="1" id="KW-1133">Transmembrane helix</keyword>
<name>A0ABU7JLT4_9NOCA</name>
<evidence type="ECO:0000313" key="3">
    <source>
        <dbReference type="Proteomes" id="UP001331936"/>
    </source>
</evidence>
<proteinExistence type="predicted"/>
<dbReference type="PANTHER" id="PTHR23530">
    <property type="entry name" value="TRANSPORT PROTEIN-RELATED"/>
    <property type="match status" value="1"/>
</dbReference>
<dbReference type="InterPro" id="IPR011701">
    <property type="entry name" value="MFS"/>
</dbReference>
<feature type="transmembrane region" description="Helical" evidence="1">
    <location>
        <begin position="363"/>
        <end position="388"/>
    </location>
</feature>
<feature type="transmembrane region" description="Helical" evidence="1">
    <location>
        <begin position="279"/>
        <end position="299"/>
    </location>
</feature>
<dbReference type="PANTHER" id="PTHR23530:SF1">
    <property type="entry name" value="PERMEASE, MAJOR FACILITATOR SUPERFAMILY-RELATED"/>
    <property type="match status" value="1"/>
</dbReference>
<dbReference type="InterPro" id="IPR036259">
    <property type="entry name" value="MFS_trans_sf"/>
</dbReference>
<comment type="caution">
    <text evidence="2">The sequence shown here is derived from an EMBL/GenBank/DDBJ whole genome shotgun (WGS) entry which is preliminary data.</text>
</comment>
<accession>A0ABU7JLT4</accession>
<sequence length="396" mass="40652">MTSLSLRAVAYSATREFVPLYGLYALLFEDHGLSTAGISSLFVLWSVVAFAAEVPSGAWADTVSRRGLLLGSGALFTAAFTVWLLWPTYWGFAAGFVLWGVSESLKSGTFEALLYDELAAHGGEHRYAAVMGYANAGEMVCVFVATLSAAPLFDFGGYALVGWVSVAITVANTLLVLSLPSAPRKMEADEIDGSGNTLVARYLAALRAGTSEVRTDAVVRRVVVLTAALLAVLAFDEYFGLLAREGGATTEFVPVLVALTVVGQVIGAATAGRTARMSGAVMGAVVVTGAVLLAAGALLGGVTGFAAIGLGYGALHNTAVVAEARLQDTMSGRARATVSSVVGLTSELLSVAVFAGFAVGSAWLPLSVLVAVTVLPLVGAGVAAVRWLPPAHSVDS</sequence>
<dbReference type="EMBL" id="JAUZMZ010000003">
    <property type="protein sequence ID" value="MEE2030760.1"/>
    <property type="molecule type" value="Genomic_DNA"/>
</dbReference>
<dbReference type="Pfam" id="PF07690">
    <property type="entry name" value="MFS_1"/>
    <property type="match status" value="1"/>
</dbReference>
<dbReference type="RefSeq" id="WP_330150199.1">
    <property type="nucleotide sequence ID" value="NZ_JAUZMZ010000003.1"/>
</dbReference>
<feature type="transmembrane region" description="Helical" evidence="1">
    <location>
        <begin position="222"/>
        <end position="240"/>
    </location>
</feature>